<gene>
    <name evidence="9" type="ORF">BDV95DRAFT_440525</name>
</gene>
<accession>A0A7C8ID63</accession>
<keyword evidence="5" id="KW-0408">Iron</keyword>
<evidence type="ECO:0000313" key="9">
    <source>
        <dbReference type="EMBL" id="KAF2873273.1"/>
    </source>
</evidence>
<dbReference type="InterPro" id="IPR013785">
    <property type="entry name" value="Aldolase_TIM"/>
</dbReference>
<feature type="domain" description="Radical SAM core" evidence="8">
    <location>
        <begin position="1"/>
        <end position="201"/>
    </location>
</feature>
<keyword evidence="2" id="KW-0004">4Fe-4S</keyword>
<dbReference type="GO" id="GO:0003824">
    <property type="term" value="F:catalytic activity"/>
    <property type="evidence" value="ECO:0007669"/>
    <property type="project" value="InterPro"/>
</dbReference>
<reference evidence="9 10" key="1">
    <citation type="submission" date="2020-01" db="EMBL/GenBank/DDBJ databases">
        <authorList>
            <consortium name="DOE Joint Genome Institute"/>
            <person name="Haridas S."/>
            <person name="Albert R."/>
            <person name="Binder M."/>
            <person name="Bloem J."/>
            <person name="Labutti K."/>
            <person name="Salamov A."/>
            <person name="Andreopoulos B."/>
            <person name="Baker S.E."/>
            <person name="Barry K."/>
            <person name="Bills G."/>
            <person name="Bluhm B.H."/>
            <person name="Cannon C."/>
            <person name="Castanera R."/>
            <person name="Culley D.E."/>
            <person name="Daum C."/>
            <person name="Ezra D."/>
            <person name="Gonzalez J.B."/>
            <person name="Henrissat B."/>
            <person name="Kuo A."/>
            <person name="Liang C."/>
            <person name="Lipzen A."/>
            <person name="Lutzoni F."/>
            <person name="Magnuson J."/>
            <person name="Mondo S."/>
            <person name="Nolan M."/>
            <person name="Ohm R."/>
            <person name="Pangilinan J."/>
            <person name="Park H.-J.H."/>
            <person name="Ramirez L."/>
            <person name="Alfaro M."/>
            <person name="Sun H."/>
            <person name="Tritt A."/>
            <person name="Yoshinaga Y."/>
            <person name="Zwiers L.-H.L."/>
            <person name="Turgeon B.G."/>
            <person name="Goodwin S.B."/>
            <person name="Spatafora J.W."/>
            <person name="Crous P.W."/>
            <person name="Grigoriev I.V."/>
        </authorList>
    </citation>
    <scope>NUCLEOTIDE SEQUENCE [LARGE SCALE GENOMIC DNA]</scope>
    <source>
        <strain evidence="9 10">CBS 611.86</strain>
    </source>
</reference>
<dbReference type="GO" id="GO:0051607">
    <property type="term" value="P:defense response to virus"/>
    <property type="evidence" value="ECO:0007669"/>
    <property type="project" value="UniProtKB-KW"/>
</dbReference>
<dbReference type="AlphaFoldDB" id="A0A7C8ID63"/>
<comment type="caution">
    <text evidence="9">The sequence shown here is derived from an EMBL/GenBank/DDBJ whole genome shotgun (WGS) entry which is preliminary data.</text>
</comment>
<keyword evidence="6" id="KW-0411">Iron-sulfur</keyword>
<proteinExistence type="predicted"/>
<dbReference type="SFLD" id="SFLDS00029">
    <property type="entry name" value="Radical_SAM"/>
    <property type="match status" value="1"/>
</dbReference>
<dbReference type="InterPro" id="IPR051196">
    <property type="entry name" value="RSAD2/Viperin_antiviral"/>
</dbReference>
<protein>
    <recommendedName>
        <fullName evidence="8">Radical SAM core domain-containing protein</fullName>
    </recommendedName>
</protein>
<dbReference type="OrthoDB" id="549750at2759"/>
<keyword evidence="3" id="KW-0949">S-adenosyl-L-methionine</keyword>
<name>A0A7C8ID63_9PLEO</name>
<dbReference type="PROSITE" id="PS51918">
    <property type="entry name" value="RADICAL_SAM"/>
    <property type="match status" value="1"/>
</dbReference>
<evidence type="ECO:0000313" key="10">
    <source>
        <dbReference type="Proteomes" id="UP000481861"/>
    </source>
</evidence>
<dbReference type="GO" id="GO:0046872">
    <property type="term" value="F:metal ion binding"/>
    <property type="evidence" value="ECO:0007669"/>
    <property type="project" value="UniProtKB-KW"/>
</dbReference>
<evidence type="ECO:0000256" key="4">
    <source>
        <dbReference type="ARBA" id="ARBA00022723"/>
    </source>
</evidence>
<dbReference type="SFLD" id="SFLDG01067">
    <property type="entry name" value="SPASM/twitch_domain_containing"/>
    <property type="match status" value="1"/>
</dbReference>
<dbReference type="SUPFAM" id="SSF102114">
    <property type="entry name" value="Radical SAM enzymes"/>
    <property type="match status" value="1"/>
</dbReference>
<evidence type="ECO:0000256" key="5">
    <source>
        <dbReference type="ARBA" id="ARBA00023004"/>
    </source>
</evidence>
<dbReference type="InterPro" id="IPR007197">
    <property type="entry name" value="rSAM"/>
</dbReference>
<evidence type="ECO:0000256" key="6">
    <source>
        <dbReference type="ARBA" id="ARBA00023014"/>
    </source>
</evidence>
<organism evidence="9 10">
    <name type="scientific">Massariosphaeria phaeospora</name>
    <dbReference type="NCBI Taxonomy" id="100035"/>
    <lineage>
        <taxon>Eukaryota</taxon>
        <taxon>Fungi</taxon>
        <taxon>Dikarya</taxon>
        <taxon>Ascomycota</taxon>
        <taxon>Pezizomycotina</taxon>
        <taxon>Dothideomycetes</taxon>
        <taxon>Pleosporomycetidae</taxon>
        <taxon>Pleosporales</taxon>
        <taxon>Pleosporales incertae sedis</taxon>
        <taxon>Massariosphaeria</taxon>
    </lineage>
</organism>
<evidence type="ECO:0000259" key="8">
    <source>
        <dbReference type="PROSITE" id="PS51918"/>
    </source>
</evidence>
<comment type="cofactor">
    <cofactor evidence="1">
        <name>[4Fe-4S] cluster</name>
        <dbReference type="ChEBI" id="CHEBI:49883"/>
    </cofactor>
</comment>
<sequence length="265" mass="29927">LIPISVNYHFSRKCNAECKFCFHTELDSYHAPREDAEKGLKLLKDAGMQKVNFAGGEPFLYPKLLGQMCKFAKVDLQLESVSIVSNGTKVSEKWLREHGPYIDILAVSCDSFDAATNAKIGRADRASGKPFDNVQALLNAEEDMVETVKELAPFRWKVFQMLLVEGENENANRIRDARELVVTDEQFEAFCAKHKAVKGFTPESNALMKTSYLILDEYIRFLNPADKSQHSESILDVGVQKALEQVSFDQEGFEARGGVYDWTRD</sequence>
<dbReference type="GO" id="GO:0051539">
    <property type="term" value="F:4 iron, 4 sulfur cluster binding"/>
    <property type="evidence" value="ECO:0007669"/>
    <property type="project" value="UniProtKB-KW"/>
</dbReference>
<keyword evidence="4" id="KW-0479">Metal-binding</keyword>
<dbReference type="EMBL" id="JAADJZ010000008">
    <property type="protein sequence ID" value="KAF2873273.1"/>
    <property type="molecule type" value="Genomic_DNA"/>
</dbReference>
<dbReference type="CDD" id="cd01335">
    <property type="entry name" value="Radical_SAM"/>
    <property type="match status" value="1"/>
</dbReference>
<dbReference type="InterPro" id="IPR058240">
    <property type="entry name" value="rSAM_sf"/>
</dbReference>
<dbReference type="SFLD" id="SFLDG01088">
    <property type="entry name" value="antiviral_proteins"/>
    <property type="match status" value="1"/>
</dbReference>
<evidence type="ECO:0000256" key="1">
    <source>
        <dbReference type="ARBA" id="ARBA00001966"/>
    </source>
</evidence>
<evidence type="ECO:0000256" key="2">
    <source>
        <dbReference type="ARBA" id="ARBA00022485"/>
    </source>
</evidence>
<dbReference type="Gene3D" id="3.20.20.70">
    <property type="entry name" value="Aldolase class I"/>
    <property type="match status" value="1"/>
</dbReference>
<dbReference type="PANTHER" id="PTHR21339:SF0">
    <property type="entry name" value="S-ADENOSYLMETHIONINE-DEPENDENT NUCLEOTIDE DEHYDRATASE RSAD2"/>
    <property type="match status" value="1"/>
</dbReference>
<feature type="non-terminal residue" evidence="9">
    <location>
        <position position="1"/>
    </location>
</feature>
<evidence type="ECO:0000256" key="7">
    <source>
        <dbReference type="ARBA" id="ARBA00023118"/>
    </source>
</evidence>
<dbReference type="PANTHER" id="PTHR21339">
    <property type="entry name" value="RADICAL S-ADENOSYL METHIONINE DOMAIN-CONTAINING PROTEIN 2"/>
    <property type="match status" value="1"/>
</dbReference>
<dbReference type="Pfam" id="PF04055">
    <property type="entry name" value="Radical_SAM"/>
    <property type="match status" value="1"/>
</dbReference>
<dbReference type="Proteomes" id="UP000481861">
    <property type="component" value="Unassembled WGS sequence"/>
</dbReference>
<evidence type="ECO:0000256" key="3">
    <source>
        <dbReference type="ARBA" id="ARBA00022691"/>
    </source>
</evidence>
<feature type="non-terminal residue" evidence="9">
    <location>
        <position position="265"/>
    </location>
</feature>
<keyword evidence="7" id="KW-0051">Antiviral defense</keyword>
<keyword evidence="10" id="KW-1185">Reference proteome</keyword>